<feature type="region of interest" description="Disordered" evidence="1">
    <location>
        <begin position="516"/>
        <end position="535"/>
    </location>
</feature>
<dbReference type="EMBL" id="OX465081">
    <property type="protein sequence ID" value="CAI9287898.1"/>
    <property type="molecule type" value="Genomic_DNA"/>
</dbReference>
<accession>A0AA35Z958</accession>
<keyword evidence="3" id="KW-1185">Reference proteome</keyword>
<evidence type="ECO:0000313" key="3">
    <source>
        <dbReference type="Proteomes" id="UP001177003"/>
    </source>
</evidence>
<reference evidence="2" key="1">
    <citation type="submission" date="2023-04" db="EMBL/GenBank/DDBJ databases">
        <authorList>
            <person name="Vijverberg K."/>
            <person name="Xiong W."/>
            <person name="Schranz E."/>
        </authorList>
    </citation>
    <scope>NUCLEOTIDE SEQUENCE</scope>
</reference>
<gene>
    <name evidence="2" type="ORF">LSALG_LOCUS27233</name>
</gene>
<proteinExistence type="predicted"/>
<organism evidence="2 3">
    <name type="scientific">Lactuca saligna</name>
    <name type="common">Willowleaf lettuce</name>
    <dbReference type="NCBI Taxonomy" id="75948"/>
    <lineage>
        <taxon>Eukaryota</taxon>
        <taxon>Viridiplantae</taxon>
        <taxon>Streptophyta</taxon>
        <taxon>Embryophyta</taxon>
        <taxon>Tracheophyta</taxon>
        <taxon>Spermatophyta</taxon>
        <taxon>Magnoliopsida</taxon>
        <taxon>eudicotyledons</taxon>
        <taxon>Gunneridae</taxon>
        <taxon>Pentapetalae</taxon>
        <taxon>asterids</taxon>
        <taxon>campanulids</taxon>
        <taxon>Asterales</taxon>
        <taxon>Asteraceae</taxon>
        <taxon>Cichorioideae</taxon>
        <taxon>Cichorieae</taxon>
        <taxon>Lactucinae</taxon>
        <taxon>Lactuca</taxon>
    </lineage>
</organism>
<evidence type="ECO:0000256" key="1">
    <source>
        <dbReference type="SAM" id="MobiDB-lite"/>
    </source>
</evidence>
<name>A0AA35Z958_LACSI</name>
<evidence type="ECO:0000313" key="2">
    <source>
        <dbReference type="EMBL" id="CAI9287898.1"/>
    </source>
</evidence>
<dbReference type="Proteomes" id="UP001177003">
    <property type="component" value="Chromosome 5"/>
</dbReference>
<sequence>MDSVRSGGVTTPEEFESIQFRFGFMSEHRVQSPLEGSTIYQPPAGKWVFRWRSSRPGFDFPYPHVPMSSDRGTPAVGGRYVGVSHVKRNYFQWQGLVRLCIRSSRNECCLAVLWKDDSFFLWITMSTYNITKYLKWRHNRLQAELALFFRVMSLLSRRGSEDQVWLVVKSSPVFGLLLWIPPSRKMLVAVPSASSCVGNATLILCFLIPLFVTEIADTDDLQVVEEEDLHWPGEPGVMSTYFVPPSIPGDALSTASPSSLGATDVYLHGWSLVPGSLFPEHGLAREWCRHAFPPATMEALDTISYSHMANDLQYAAAQVAPHLVVAVGHLRYIGADVAKRAAVKSERDELVEKVWLLKEERHKFDKRYLMLSGEKTVVEAQEANLDGEVDLLSQQVQNLVSEKEALAKRLALRDNQFTFEVSMRKILEADLAWVLHKGVVLAVDHVVECSEFALGIHCVKAVCVAAGVGKGKTLWHNLLMQCMLPLGHFAEMDFVSYLRLGELNLVDLRQLCSNEEEHVPDGGDGGTASTQPRRG</sequence>
<dbReference type="AlphaFoldDB" id="A0AA35Z958"/>
<protein>
    <submittedName>
        <fullName evidence="2">Uncharacterized protein</fullName>
    </submittedName>
</protein>